<sequence>MAATEPDYLHDAREFRRFQRVPVKLFGRYMLESRREFPCQTVEMSPGDMMLFAPVKAQIGEKVVVYLDQIGRFAGVTMRQSESGFALTMNLPPAKRDRLADQLTWFANRESCSLPDGRRHERIVPLMPRTLIRLPNGQEFLAKIRDVSLSGVGIETAARPTTGEQIMIGSTAAVVVRHFEGGIGAEFERPFTPGGLDESTRL</sequence>
<feature type="domain" description="PilZ" evidence="1">
    <location>
        <begin position="16"/>
        <end position="102"/>
    </location>
</feature>
<comment type="caution">
    <text evidence="2">The sequence shown here is derived from an EMBL/GenBank/DDBJ whole genome shotgun (WGS) entry which is preliminary data.</text>
</comment>
<organism evidence="2 3">
    <name type="scientific">Methylocystis echinoides</name>
    <dbReference type="NCBI Taxonomy" id="29468"/>
    <lineage>
        <taxon>Bacteria</taxon>
        <taxon>Pseudomonadati</taxon>
        <taxon>Pseudomonadota</taxon>
        <taxon>Alphaproteobacteria</taxon>
        <taxon>Hyphomicrobiales</taxon>
        <taxon>Methylocystaceae</taxon>
        <taxon>Methylocystis</taxon>
    </lineage>
</organism>
<name>A0A9W6GVC3_9HYPH</name>
<dbReference type="InterPro" id="IPR009875">
    <property type="entry name" value="PilZ_domain"/>
</dbReference>
<feature type="domain" description="PilZ" evidence="1">
    <location>
        <begin position="118"/>
        <end position="187"/>
    </location>
</feature>
<dbReference type="EMBL" id="BSEC01000001">
    <property type="protein sequence ID" value="GLI93616.1"/>
    <property type="molecule type" value="Genomic_DNA"/>
</dbReference>
<protein>
    <submittedName>
        <fullName evidence="2">Pilus assembly protein PilZ</fullName>
    </submittedName>
</protein>
<evidence type="ECO:0000313" key="2">
    <source>
        <dbReference type="EMBL" id="GLI93616.1"/>
    </source>
</evidence>
<keyword evidence="3" id="KW-1185">Reference proteome</keyword>
<evidence type="ECO:0000313" key="3">
    <source>
        <dbReference type="Proteomes" id="UP001144323"/>
    </source>
</evidence>
<dbReference type="AlphaFoldDB" id="A0A9W6GVC3"/>
<dbReference type="SUPFAM" id="SSF141371">
    <property type="entry name" value="PilZ domain-like"/>
    <property type="match status" value="1"/>
</dbReference>
<reference evidence="2" key="1">
    <citation type="journal article" date="2023" name="Int. J. Syst. Evol. Microbiol.">
        <title>Methylocystis iwaonis sp. nov., a type II methane-oxidizing bacterium from surface soil of a rice paddy field in Japan, and emended description of the genus Methylocystis (ex Whittenbury et al. 1970) Bowman et al. 1993.</title>
        <authorList>
            <person name="Kaise H."/>
            <person name="Sawadogo J.B."/>
            <person name="Alam M.S."/>
            <person name="Ueno C."/>
            <person name="Dianou D."/>
            <person name="Shinjo R."/>
            <person name="Asakawa S."/>
        </authorList>
    </citation>
    <scope>NUCLEOTIDE SEQUENCE</scope>
    <source>
        <strain evidence="2">LMG27198</strain>
    </source>
</reference>
<accession>A0A9W6GVC3</accession>
<proteinExistence type="predicted"/>
<dbReference type="Pfam" id="PF07238">
    <property type="entry name" value="PilZ"/>
    <property type="match status" value="2"/>
</dbReference>
<dbReference type="Proteomes" id="UP001144323">
    <property type="component" value="Unassembled WGS sequence"/>
</dbReference>
<dbReference type="RefSeq" id="WP_281803531.1">
    <property type="nucleotide sequence ID" value="NZ_BSEC01000001.1"/>
</dbReference>
<evidence type="ECO:0000259" key="1">
    <source>
        <dbReference type="Pfam" id="PF07238"/>
    </source>
</evidence>
<gene>
    <name evidence="2" type="ORF">LMG27198_26080</name>
</gene>
<dbReference type="GO" id="GO:0035438">
    <property type="term" value="F:cyclic-di-GMP binding"/>
    <property type="evidence" value="ECO:0007669"/>
    <property type="project" value="InterPro"/>
</dbReference>